<keyword evidence="3" id="KW-1185">Reference proteome</keyword>
<reference evidence="2 3" key="1">
    <citation type="submission" date="2016-03" db="EMBL/GenBank/DDBJ databases">
        <authorList>
            <person name="Ploux O."/>
        </authorList>
    </citation>
    <scope>NUCLEOTIDE SEQUENCE [LARGE SCALE GENOMIC DNA]</scope>
    <source>
        <strain evidence="2 3">UAMH 11012</strain>
    </source>
</reference>
<accession>A0A1L7XI62</accession>
<proteinExistence type="predicted"/>
<evidence type="ECO:0000313" key="2">
    <source>
        <dbReference type="EMBL" id="CZR64723.1"/>
    </source>
</evidence>
<dbReference type="PANTHER" id="PTHR38703">
    <property type="entry name" value="CHROMOSOME 8, WHOLE GENOME SHOTGUN SEQUENCE"/>
    <property type="match status" value="1"/>
</dbReference>
<feature type="compositionally biased region" description="Polar residues" evidence="1">
    <location>
        <begin position="15"/>
        <end position="25"/>
    </location>
</feature>
<name>A0A1L7XI62_9HELO</name>
<dbReference type="PANTHER" id="PTHR38703:SF1">
    <property type="entry name" value="ALLERGEN"/>
    <property type="match status" value="1"/>
</dbReference>
<feature type="region of interest" description="Disordered" evidence="1">
    <location>
        <begin position="276"/>
        <end position="500"/>
    </location>
</feature>
<sequence>MSRLKNLFFGRASVGNPNLKGQSYDNHVAREPPVKGSYPVAGNGPNVLEEIQRSRVKRDTRGQSAAGSIAAAPSVPRYREDPIERPRTAPNDGKQKDFGSGSNGNGGGDGRTRSFSMISAPRFFNNSRRNSLRSTAESLPPVPTINSPPQSTKPKPPRDVQTYQPRTGADVEQYNGFTPPFARHIRSDSHASHKSYVDLLEAHSNIAGSRETSRHRAKASGVRNYGEDVADRNMARDREARLDLDSPEFSYLKTVYSPKKPLGVILDGGHSRTSSALGHVLGHDADPSDDIQPHGRHSKAASIRSTTTTPRSGFRSRIDTPSVYSYDGDDDRPASRVNARGPRGRALSSLSTSSIQQPSVRESLRQSAGTPDRGRRTLREPPAVASSSKQPAPKAYKQTASTPRVAPVPENRQPATAPSVAPSRVLKEPPPVASPEDLPRVTIFTHERRASNSSAKQRQRTMSASSQTTTTSNGHASRSSYSAFPTSPSSATTKSPTSLANKRAGMLVEERSKPISLEGVVDLTSTVDTDVTTKTLPAVTHEHVTPTRHEIREERITREIHTHDVYHRILPVIETEILPTKHFVPSGDGKGLTEIPESELYKYTQHTVTGKPNGNWQIVKDARPRKQSLSQSIYSHTNIDEDDGAEGPVIGLARGEPTTRSRPGSRASTATGSRSKNILEPILSSKKEYMTKEGHPKTEYVWRHPPVFEDIHGRTQPVYIGAGLGDISPQNGYQSDSDTAGAEFGAERQPAKGEEGLLFRDSGYGSQGMLPGLGQSAPMSEFQNTNGHRKSVAGVQHMNGYHKKGLNGINGTHSRKSSVEMNGDVVGDYGEKIRLGKVLNHSEQMEMSEGQATKALRRMKERRRSSAASAASKGKGKEVDMDGLVDGVNGMHVRWSG</sequence>
<feature type="compositionally biased region" description="Basic and acidic residues" evidence="1">
    <location>
        <begin position="77"/>
        <end position="97"/>
    </location>
</feature>
<organism evidence="2 3">
    <name type="scientific">Phialocephala subalpina</name>
    <dbReference type="NCBI Taxonomy" id="576137"/>
    <lineage>
        <taxon>Eukaryota</taxon>
        <taxon>Fungi</taxon>
        <taxon>Dikarya</taxon>
        <taxon>Ascomycota</taxon>
        <taxon>Pezizomycotina</taxon>
        <taxon>Leotiomycetes</taxon>
        <taxon>Helotiales</taxon>
        <taxon>Mollisiaceae</taxon>
        <taxon>Phialocephala</taxon>
        <taxon>Phialocephala fortinii species complex</taxon>
    </lineage>
</organism>
<feature type="compositionally biased region" description="Polar residues" evidence="1">
    <location>
        <begin position="144"/>
        <end position="153"/>
    </location>
</feature>
<dbReference type="EMBL" id="FJOG01000027">
    <property type="protein sequence ID" value="CZR64723.1"/>
    <property type="molecule type" value="Genomic_DNA"/>
</dbReference>
<feature type="region of interest" description="Disordered" evidence="1">
    <location>
        <begin position="1"/>
        <end position="163"/>
    </location>
</feature>
<feature type="region of interest" description="Disordered" evidence="1">
    <location>
        <begin position="845"/>
        <end position="883"/>
    </location>
</feature>
<protein>
    <submittedName>
        <fullName evidence="2">Uncharacterized protein</fullName>
    </submittedName>
</protein>
<dbReference type="Proteomes" id="UP000184330">
    <property type="component" value="Unassembled WGS sequence"/>
</dbReference>
<gene>
    <name evidence="2" type="ORF">PAC_14622</name>
</gene>
<feature type="compositionally biased region" description="Low complexity" evidence="1">
    <location>
        <begin position="125"/>
        <end position="134"/>
    </location>
</feature>
<feature type="compositionally biased region" description="Low complexity" evidence="1">
    <location>
        <begin position="461"/>
        <end position="500"/>
    </location>
</feature>
<feature type="compositionally biased region" description="Basic residues" evidence="1">
    <location>
        <begin position="855"/>
        <end position="865"/>
    </location>
</feature>
<feature type="region of interest" description="Disordered" evidence="1">
    <location>
        <begin position="733"/>
        <end position="752"/>
    </location>
</feature>
<evidence type="ECO:0000313" key="3">
    <source>
        <dbReference type="Proteomes" id="UP000184330"/>
    </source>
</evidence>
<feature type="compositionally biased region" description="Basic and acidic residues" evidence="1">
    <location>
        <begin position="50"/>
        <end position="61"/>
    </location>
</feature>
<evidence type="ECO:0000256" key="1">
    <source>
        <dbReference type="SAM" id="MobiDB-lite"/>
    </source>
</evidence>
<dbReference type="AlphaFoldDB" id="A0A1L7XI62"/>
<dbReference type="OrthoDB" id="5325276at2759"/>
<feature type="compositionally biased region" description="Polar residues" evidence="1">
    <location>
        <begin position="658"/>
        <end position="676"/>
    </location>
</feature>
<feature type="compositionally biased region" description="Polar residues" evidence="1">
    <location>
        <begin position="355"/>
        <end position="369"/>
    </location>
</feature>
<feature type="region of interest" description="Disordered" evidence="1">
    <location>
        <begin position="636"/>
        <end position="677"/>
    </location>
</feature>